<accession>A0ABV1GA29</accession>
<dbReference type="InterPro" id="IPR036390">
    <property type="entry name" value="WH_DNA-bd_sf"/>
</dbReference>
<dbReference type="Pfam" id="PF12802">
    <property type="entry name" value="MarR_2"/>
    <property type="match status" value="1"/>
</dbReference>
<dbReference type="Proteomes" id="UP001491552">
    <property type="component" value="Unassembled WGS sequence"/>
</dbReference>
<evidence type="ECO:0000259" key="4">
    <source>
        <dbReference type="PROSITE" id="PS50995"/>
    </source>
</evidence>
<keyword evidence="2" id="KW-0238">DNA-binding</keyword>
<proteinExistence type="predicted"/>
<dbReference type="EMBL" id="JBBMFF010000255">
    <property type="protein sequence ID" value="MEQ2512009.1"/>
    <property type="molecule type" value="Genomic_DNA"/>
</dbReference>
<feature type="domain" description="HTH marR-type" evidence="4">
    <location>
        <begin position="1"/>
        <end position="142"/>
    </location>
</feature>
<dbReference type="PANTHER" id="PTHR42756:SF1">
    <property type="entry name" value="TRANSCRIPTIONAL REPRESSOR OF EMRAB OPERON"/>
    <property type="match status" value="1"/>
</dbReference>
<dbReference type="Gene3D" id="1.10.10.10">
    <property type="entry name" value="Winged helix-like DNA-binding domain superfamily/Winged helix DNA-binding domain"/>
    <property type="match status" value="1"/>
</dbReference>
<protein>
    <submittedName>
        <fullName evidence="5">MarR family transcriptional regulator</fullName>
    </submittedName>
</protein>
<sequence length="155" mass="17439">MQQTEQPIGGVVKCLSNQIRRHLDAAASEAGLVELTGTQGMILHYLLRNEGRCLTQRDVEQRFQLRGATLSRLFQRMEAAGLLERRAVSRDQRCKQLLPTEKARAMHAQFVTCLDETDRLLLQGIRPEDEAVFRSVCLQMLNNLTQQDAAGPAAH</sequence>
<gene>
    <name evidence="5" type="ORF">WMO66_12280</name>
</gene>
<organism evidence="5 6">
    <name type="scientific">Faecousia intestinalis</name>
    <dbReference type="NCBI Taxonomy" id="3133167"/>
    <lineage>
        <taxon>Bacteria</taxon>
        <taxon>Bacillati</taxon>
        <taxon>Bacillota</taxon>
        <taxon>Clostridia</taxon>
        <taxon>Eubacteriales</taxon>
        <taxon>Oscillospiraceae</taxon>
        <taxon>Faecousia</taxon>
    </lineage>
</organism>
<evidence type="ECO:0000256" key="3">
    <source>
        <dbReference type="ARBA" id="ARBA00023163"/>
    </source>
</evidence>
<evidence type="ECO:0000313" key="5">
    <source>
        <dbReference type="EMBL" id="MEQ2512009.1"/>
    </source>
</evidence>
<dbReference type="InterPro" id="IPR023187">
    <property type="entry name" value="Tscrpt_reg_MarR-type_CS"/>
</dbReference>
<keyword evidence="3" id="KW-0804">Transcription</keyword>
<evidence type="ECO:0000256" key="2">
    <source>
        <dbReference type="ARBA" id="ARBA00023125"/>
    </source>
</evidence>
<dbReference type="PANTHER" id="PTHR42756">
    <property type="entry name" value="TRANSCRIPTIONAL REGULATOR, MARR"/>
    <property type="match status" value="1"/>
</dbReference>
<dbReference type="SUPFAM" id="SSF46785">
    <property type="entry name" value="Winged helix' DNA-binding domain"/>
    <property type="match status" value="1"/>
</dbReference>
<keyword evidence="6" id="KW-1185">Reference proteome</keyword>
<dbReference type="SMART" id="SM00347">
    <property type="entry name" value="HTH_MARR"/>
    <property type="match status" value="1"/>
</dbReference>
<evidence type="ECO:0000313" key="6">
    <source>
        <dbReference type="Proteomes" id="UP001491552"/>
    </source>
</evidence>
<dbReference type="InterPro" id="IPR036388">
    <property type="entry name" value="WH-like_DNA-bd_sf"/>
</dbReference>
<name>A0ABV1GA29_9FIRM</name>
<dbReference type="PROSITE" id="PS01117">
    <property type="entry name" value="HTH_MARR_1"/>
    <property type="match status" value="1"/>
</dbReference>
<dbReference type="InterPro" id="IPR000835">
    <property type="entry name" value="HTH_MarR-typ"/>
</dbReference>
<dbReference type="PROSITE" id="PS50995">
    <property type="entry name" value="HTH_MARR_2"/>
    <property type="match status" value="1"/>
</dbReference>
<reference evidence="5 6" key="1">
    <citation type="submission" date="2024-03" db="EMBL/GenBank/DDBJ databases">
        <title>Human intestinal bacterial collection.</title>
        <authorList>
            <person name="Pauvert C."/>
            <person name="Hitch T.C.A."/>
            <person name="Clavel T."/>
        </authorList>
    </citation>
    <scope>NUCLEOTIDE SEQUENCE [LARGE SCALE GENOMIC DNA]</scope>
    <source>
        <strain evidence="5 6">CLA-AA-H192</strain>
    </source>
</reference>
<comment type="caution">
    <text evidence="5">The sequence shown here is derived from an EMBL/GenBank/DDBJ whole genome shotgun (WGS) entry which is preliminary data.</text>
</comment>
<keyword evidence="1" id="KW-0805">Transcription regulation</keyword>
<dbReference type="RefSeq" id="WP_349136712.1">
    <property type="nucleotide sequence ID" value="NZ_JBBMFF010000255.1"/>
</dbReference>
<evidence type="ECO:0000256" key="1">
    <source>
        <dbReference type="ARBA" id="ARBA00023015"/>
    </source>
</evidence>